<dbReference type="Proteomes" id="UP001175211">
    <property type="component" value="Unassembled WGS sequence"/>
</dbReference>
<feature type="compositionally biased region" description="Low complexity" evidence="1">
    <location>
        <begin position="49"/>
        <end position="65"/>
    </location>
</feature>
<dbReference type="InterPro" id="IPR009027">
    <property type="entry name" value="Ribosomal_bL9/RNase_H1_N"/>
</dbReference>
<name>A0AA39NJJ7_ARMTA</name>
<accession>A0AA39NJJ7</accession>
<dbReference type="RefSeq" id="XP_060337402.1">
    <property type="nucleotide sequence ID" value="XM_060476501.1"/>
</dbReference>
<dbReference type="EMBL" id="JAUEPS010000003">
    <property type="protein sequence ID" value="KAK0466810.1"/>
    <property type="molecule type" value="Genomic_DNA"/>
</dbReference>
<dbReference type="InterPro" id="IPR037056">
    <property type="entry name" value="RNase_H1_N_sf"/>
</dbReference>
<dbReference type="AlphaFoldDB" id="A0AA39NJJ7"/>
<gene>
    <name evidence="3" type="ORF">EV420DRAFT_1635851</name>
</gene>
<comment type="caution">
    <text evidence="3">The sequence shown here is derived from an EMBL/GenBank/DDBJ whole genome shotgun (WGS) entry which is preliminary data.</text>
</comment>
<dbReference type="SUPFAM" id="SSF55658">
    <property type="entry name" value="L9 N-domain-like"/>
    <property type="match status" value="1"/>
</dbReference>
<dbReference type="Pfam" id="PF01693">
    <property type="entry name" value="Cauli_VI"/>
    <property type="match status" value="1"/>
</dbReference>
<evidence type="ECO:0000313" key="3">
    <source>
        <dbReference type="EMBL" id="KAK0466810.1"/>
    </source>
</evidence>
<dbReference type="InterPro" id="IPR011320">
    <property type="entry name" value="RNase_H1_N"/>
</dbReference>
<organism evidence="3 4">
    <name type="scientific">Armillaria tabescens</name>
    <name type="common">Ringless honey mushroom</name>
    <name type="synonym">Agaricus tabescens</name>
    <dbReference type="NCBI Taxonomy" id="1929756"/>
    <lineage>
        <taxon>Eukaryota</taxon>
        <taxon>Fungi</taxon>
        <taxon>Dikarya</taxon>
        <taxon>Basidiomycota</taxon>
        <taxon>Agaricomycotina</taxon>
        <taxon>Agaricomycetes</taxon>
        <taxon>Agaricomycetidae</taxon>
        <taxon>Agaricales</taxon>
        <taxon>Marasmiineae</taxon>
        <taxon>Physalacriaceae</taxon>
        <taxon>Desarmillaria</taxon>
    </lineage>
</organism>
<sequence>MTQQSQLNLTPQALAALLEALNALNLNANNASTSTSAPGEPEGEPAPAPIAESTQGAVAGSAVASPSPAQAPGNLWCFLQHCPVWCCIRSLEPSSLLSMQPGRSSSVLLCPSYPTATSTSPLWLPLFALWCAFNPAVGQSSEAWYVVTAGREVGIFSNWEVIQPLVSGIAHACHCKYKTCAEAEEAFQTALSQGKVCVL</sequence>
<dbReference type="Gene3D" id="3.40.970.10">
    <property type="entry name" value="Ribonuclease H1, N-terminal domain"/>
    <property type="match status" value="1"/>
</dbReference>
<feature type="domain" description="Ribonuclease H1 N-terminal" evidence="2">
    <location>
        <begin position="144"/>
        <end position="185"/>
    </location>
</feature>
<evidence type="ECO:0000313" key="4">
    <source>
        <dbReference type="Proteomes" id="UP001175211"/>
    </source>
</evidence>
<evidence type="ECO:0000256" key="1">
    <source>
        <dbReference type="SAM" id="MobiDB-lite"/>
    </source>
</evidence>
<feature type="region of interest" description="Disordered" evidence="1">
    <location>
        <begin position="29"/>
        <end position="65"/>
    </location>
</feature>
<protein>
    <recommendedName>
        <fullName evidence="2">Ribonuclease H1 N-terminal domain-containing protein</fullName>
    </recommendedName>
</protein>
<proteinExistence type="predicted"/>
<evidence type="ECO:0000259" key="2">
    <source>
        <dbReference type="Pfam" id="PF01693"/>
    </source>
</evidence>
<reference evidence="3" key="1">
    <citation type="submission" date="2023-06" db="EMBL/GenBank/DDBJ databases">
        <authorList>
            <consortium name="Lawrence Berkeley National Laboratory"/>
            <person name="Ahrendt S."/>
            <person name="Sahu N."/>
            <person name="Indic B."/>
            <person name="Wong-Bajracharya J."/>
            <person name="Merenyi Z."/>
            <person name="Ke H.-M."/>
            <person name="Monk M."/>
            <person name="Kocsube S."/>
            <person name="Drula E."/>
            <person name="Lipzen A."/>
            <person name="Balint B."/>
            <person name="Henrissat B."/>
            <person name="Andreopoulos B."/>
            <person name="Martin F.M."/>
            <person name="Harder C.B."/>
            <person name="Rigling D."/>
            <person name="Ford K.L."/>
            <person name="Foster G.D."/>
            <person name="Pangilinan J."/>
            <person name="Papanicolaou A."/>
            <person name="Barry K."/>
            <person name="LaButti K."/>
            <person name="Viragh M."/>
            <person name="Koriabine M."/>
            <person name="Yan M."/>
            <person name="Riley R."/>
            <person name="Champramary S."/>
            <person name="Plett K.L."/>
            <person name="Tsai I.J."/>
            <person name="Slot J."/>
            <person name="Sipos G."/>
            <person name="Plett J."/>
            <person name="Nagy L.G."/>
            <person name="Grigoriev I.V."/>
        </authorList>
    </citation>
    <scope>NUCLEOTIDE SEQUENCE</scope>
    <source>
        <strain evidence="3">CCBAS 213</strain>
    </source>
</reference>
<dbReference type="GeneID" id="85360049"/>
<keyword evidence="4" id="KW-1185">Reference proteome</keyword>